<dbReference type="InterPro" id="IPR020846">
    <property type="entry name" value="MFS_dom"/>
</dbReference>
<dbReference type="Proteomes" id="UP000228533">
    <property type="component" value="Unassembled WGS sequence"/>
</dbReference>
<feature type="transmembrane region" description="Helical" evidence="7">
    <location>
        <begin position="49"/>
        <end position="69"/>
    </location>
</feature>
<evidence type="ECO:0000256" key="6">
    <source>
        <dbReference type="ARBA" id="ARBA00023136"/>
    </source>
</evidence>
<dbReference type="InterPro" id="IPR011701">
    <property type="entry name" value="MFS"/>
</dbReference>
<dbReference type="PROSITE" id="PS50850">
    <property type="entry name" value="MFS"/>
    <property type="match status" value="1"/>
</dbReference>
<evidence type="ECO:0000256" key="3">
    <source>
        <dbReference type="ARBA" id="ARBA00022475"/>
    </source>
</evidence>
<keyword evidence="6 7" id="KW-0472">Membrane</keyword>
<dbReference type="GO" id="GO:0022857">
    <property type="term" value="F:transmembrane transporter activity"/>
    <property type="evidence" value="ECO:0007669"/>
    <property type="project" value="InterPro"/>
</dbReference>
<evidence type="ECO:0000313" key="10">
    <source>
        <dbReference type="Proteomes" id="UP000228533"/>
    </source>
</evidence>
<comment type="caution">
    <text evidence="9">The sequence shown here is derived from an EMBL/GenBank/DDBJ whole genome shotgun (WGS) entry which is preliminary data.</text>
</comment>
<dbReference type="EMBL" id="PFAM01000008">
    <property type="protein sequence ID" value="PIT96265.1"/>
    <property type="molecule type" value="Genomic_DNA"/>
</dbReference>
<comment type="subcellular location">
    <subcellularLocation>
        <location evidence="1">Cell membrane</location>
        <topology evidence="1">Multi-pass membrane protein</topology>
    </subcellularLocation>
</comment>
<feature type="transmembrane region" description="Helical" evidence="7">
    <location>
        <begin position="168"/>
        <end position="192"/>
    </location>
</feature>
<evidence type="ECO:0000256" key="7">
    <source>
        <dbReference type="SAM" id="Phobius"/>
    </source>
</evidence>
<keyword evidence="5 7" id="KW-1133">Transmembrane helix</keyword>
<dbReference type="SUPFAM" id="SSF103473">
    <property type="entry name" value="MFS general substrate transporter"/>
    <property type="match status" value="1"/>
</dbReference>
<feature type="transmembrane region" description="Helical" evidence="7">
    <location>
        <begin position="81"/>
        <end position="98"/>
    </location>
</feature>
<keyword evidence="3" id="KW-1003">Cell membrane</keyword>
<gene>
    <name evidence="9" type="ORF">COT94_01060</name>
</gene>
<reference evidence="10" key="1">
    <citation type="submission" date="2017-09" db="EMBL/GenBank/DDBJ databases">
        <title>Depth-based differentiation of microbial function through sediment-hosted aquifers and enrichment of novel symbionts in the deep terrestrial subsurface.</title>
        <authorList>
            <person name="Probst A.J."/>
            <person name="Ladd B."/>
            <person name="Jarett J.K."/>
            <person name="Geller-Mcgrath D.E."/>
            <person name="Sieber C.M.K."/>
            <person name="Emerson J.B."/>
            <person name="Anantharaman K."/>
            <person name="Thomas B.C."/>
            <person name="Malmstrom R."/>
            <person name="Stieglmeier M."/>
            <person name="Klingl A."/>
            <person name="Woyke T."/>
            <person name="Ryan C.M."/>
            <person name="Banfield J.F."/>
        </authorList>
    </citation>
    <scope>NUCLEOTIDE SEQUENCE [LARGE SCALE GENOMIC DNA]</scope>
</reference>
<proteinExistence type="predicted"/>
<dbReference type="Pfam" id="PF07690">
    <property type="entry name" value="MFS_1"/>
    <property type="match status" value="1"/>
</dbReference>
<evidence type="ECO:0000256" key="2">
    <source>
        <dbReference type="ARBA" id="ARBA00022448"/>
    </source>
</evidence>
<name>A0A2M6WTY9_9BACT</name>
<feature type="transmembrane region" description="Helical" evidence="7">
    <location>
        <begin position="250"/>
        <end position="276"/>
    </location>
</feature>
<dbReference type="AlphaFoldDB" id="A0A2M6WTY9"/>
<dbReference type="GO" id="GO:0005886">
    <property type="term" value="C:plasma membrane"/>
    <property type="evidence" value="ECO:0007669"/>
    <property type="project" value="UniProtKB-SubCell"/>
</dbReference>
<feature type="transmembrane region" description="Helical" evidence="7">
    <location>
        <begin position="143"/>
        <end position="162"/>
    </location>
</feature>
<sequence>MPIRREKLKLIKRPKIINVLYGLAFLIALTDGLAGYVQSSFLINYFGDASMGLLMAVAAGLTLLAASFYPRLIDSLGNFKSSLFAFFIGITATFLISISQDPLIIAIAFIVRYIVLIMLVVNLDIFLEEQSDDANTGSIRGHYLLAINSAWLCSPLLAGYWVDHFGYVIIYQLGGALLSIAFLLLLSNYKLLHRSYWVKRHKPISWLQVFKSLKHQQDLRLIIISAFCLQIFYGWAVIYVPIYLHTVIGFSWSVLGVMFTVMLLPFVLFQLPAGLAADRLWGEKEMLVVGYLLMAGACLLIATTASTSLWLWGSIMFLSRSGAALAEAMQEVYFYKKVNAKNIGLITLFRQTRSLGWIFAGVIAFFVLKFLPLPYLFYLATIILILNIINLSPLKDTK</sequence>
<feature type="domain" description="Major facilitator superfamily (MFS) profile" evidence="8">
    <location>
        <begin position="16"/>
        <end position="398"/>
    </location>
</feature>
<dbReference type="PANTHER" id="PTHR23517">
    <property type="entry name" value="RESISTANCE PROTEIN MDTM, PUTATIVE-RELATED-RELATED"/>
    <property type="match status" value="1"/>
</dbReference>
<dbReference type="InterPro" id="IPR036259">
    <property type="entry name" value="MFS_trans_sf"/>
</dbReference>
<keyword evidence="4 7" id="KW-0812">Transmembrane</keyword>
<evidence type="ECO:0000256" key="1">
    <source>
        <dbReference type="ARBA" id="ARBA00004651"/>
    </source>
</evidence>
<feature type="transmembrane region" description="Helical" evidence="7">
    <location>
        <begin position="20"/>
        <end position="37"/>
    </location>
</feature>
<feature type="transmembrane region" description="Helical" evidence="7">
    <location>
        <begin position="104"/>
        <end position="123"/>
    </location>
</feature>
<organism evidence="9 10">
    <name type="scientific">Candidatus Falkowbacteria bacterium CG10_big_fil_rev_8_21_14_0_10_37_14</name>
    <dbReference type="NCBI Taxonomy" id="1974561"/>
    <lineage>
        <taxon>Bacteria</taxon>
        <taxon>Candidatus Falkowiibacteriota</taxon>
    </lineage>
</organism>
<protein>
    <recommendedName>
        <fullName evidence="8">Major facilitator superfamily (MFS) profile domain-containing protein</fullName>
    </recommendedName>
</protein>
<feature type="transmembrane region" description="Helical" evidence="7">
    <location>
        <begin position="288"/>
        <end position="311"/>
    </location>
</feature>
<feature type="transmembrane region" description="Helical" evidence="7">
    <location>
        <begin position="355"/>
        <end position="371"/>
    </location>
</feature>
<keyword evidence="2" id="KW-0813">Transport</keyword>
<evidence type="ECO:0000313" key="9">
    <source>
        <dbReference type="EMBL" id="PIT96265.1"/>
    </source>
</evidence>
<evidence type="ECO:0000256" key="4">
    <source>
        <dbReference type="ARBA" id="ARBA00022692"/>
    </source>
</evidence>
<evidence type="ECO:0000256" key="5">
    <source>
        <dbReference type="ARBA" id="ARBA00022989"/>
    </source>
</evidence>
<accession>A0A2M6WTY9</accession>
<dbReference type="InterPro" id="IPR050171">
    <property type="entry name" value="MFS_Transporters"/>
</dbReference>
<feature type="transmembrane region" description="Helical" evidence="7">
    <location>
        <begin position="221"/>
        <end position="244"/>
    </location>
</feature>
<evidence type="ECO:0000259" key="8">
    <source>
        <dbReference type="PROSITE" id="PS50850"/>
    </source>
</evidence>
<dbReference type="Gene3D" id="1.20.1250.20">
    <property type="entry name" value="MFS general substrate transporter like domains"/>
    <property type="match status" value="2"/>
</dbReference>